<dbReference type="RefSeq" id="WP_201370254.1">
    <property type="nucleotide sequence ID" value="NZ_BNJG01000001.1"/>
</dbReference>
<protein>
    <submittedName>
        <fullName evidence="1">Uncharacterized protein</fullName>
    </submittedName>
</protein>
<dbReference type="EMBL" id="BNJG01000001">
    <property type="protein sequence ID" value="GHO53423.1"/>
    <property type="molecule type" value="Genomic_DNA"/>
</dbReference>
<accession>A0ABQ3UL54</accession>
<organism evidence="1 2">
    <name type="scientific">Ktedonobacter robiniae</name>
    <dbReference type="NCBI Taxonomy" id="2778365"/>
    <lineage>
        <taxon>Bacteria</taxon>
        <taxon>Bacillati</taxon>
        <taxon>Chloroflexota</taxon>
        <taxon>Ktedonobacteria</taxon>
        <taxon>Ktedonobacterales</taxon>
        <taxon>Ktedonobacteraceae</taxon>
        <taxon>Ktedonobacter</taxon>
    </lineage>
</organism>
<name>A0ABQ3UL54_9CHLR</name>
<gene>
    <name evidence="1" type="ORF">KSB_18980</name>
</gene>
<dbReference type="Proteomes" id="UP000654345">
    <property type="component" value="Unassembled WGS sequence"/>
</dbReference>
<comment type="caution">
    <text evidence="1">The sequence shown here is derived from an EMBL/GenBank/DDBJ whole genome shotgun (WGS) entry which is preliminary data.</text>
</comment>
<keyword evidence="2" id="KW-1185">Reference proteome</keyword>
<sequence length="229" mass="25877">MGNRANYVLIEQGQKQIFFSRWGALTIPAVLLSGPEETLKYIRELESDDALMTNVFAEGGILYNADERRVLFWGGESTAAYPYLRRLLLKLLPILWQGWSIDWAMYGVADLADALGWDVWEVLKDMSDDTAFLTGSGPVIETLHSQQETDMLISVRSRTGEVRDYRVSSDENFDDSLYYLARPYLLLSHGPELLSLLATHSTAPLPKEGRNQEPDSGAFIDEETHALWV</sequence>
<proteinExistence type="predicted"/>
<reference evidence="1 2" key="1">
    <citation type="journal article" date="2021" name="Int. J. Syst. Evol. Microbiol.">
        <title>Reticulibacter mediterranei gen. nov., sp. nov., within the new family Reticulibacteraceae fam. nov., and Ktedonospora formicarum gen. nov., sp. nov., Ktedonobacter robiniae sp. nov., Dictyobacter formicarum sp. nov. and Dictyobacter arantiisoli sp. nov., belonging to the class Ktedonobacteria.</title>
        <authorList>
            <person name="Yabe S."/>
            <person name="Zheng Y."/>
            <person name="Wang C.M."/>
            <person name="Sakai Y."/>
            <person name="Abe K."/>
            <person name="Yokota A."/>
            <person name="Donadio S."/>
            <person name="Cavaletti L."/>
            <person name="Monciardini P."/>
        </authorList>
    </citation>
    <scope>NUCLEOTIDE SEQUENCE [LARGE SCALE GENOMIC DNA]</scope>
    <source>
        <strain evidence="1 2">SOSP1-30</strain>
    </source>
</reference>
<evidence type="ECO:0000313" key="1">
    <source>
        <dbReference type="EMBL" id="GHO53423.1"/>
    </source>
</evidence>
<evidence type="ECO:0000313" key="2">
    <source>
        <dbReference type="Proteomes" id="UP000654345"/>
    </source>
</evidence>